<dbReference type="SMART" id="SM00220">
    <property type="entry name" value="S_TKc"/>
    <property type="match status" value="1"/>
</dbReference>
<dbReference type="GO" id="GO:0050684">
    <property type="term" value="P:regulation of mRNA processing"/>
    <property type="evidence" value="ECO:0007669"/>
    <property type="project" value="TreeGrafter"/>
</dbReference>
<organism evidence="11 12">
    <name type="scientific">Pterulicium gracile</name>
    <dbReference type="NCBI Taxonomy" id="1884261"/>
    <lineage>
        <taxon>Eukaryota</taxon>
        <taxon>Fungi</taxon>
        <taxon>Dikarya</taxon>
        <taxon>Basidiomycota</taxon>
        <taxon>Agaricomycotina</taxon>
        <taxon>Agaricomycetes</taxon>
        <taxon>Agaricomycetidae</taxon>
        <taxon>Agaricales</taxon>
        <taxon>Pleurotineae</taxon>
        <taxon>Pterulaceae</taxon>
        <taxon>Pterulicium</taxon>
    </lineage>
</organism>
<evidence type="ECO:0000256" key="7">
    <source>
        <dbReference type="ARBA" id="ARBA00047899"/>
    </source>
</evidence>
<dbReference type="OrthoDB" id="5979581at2759"/>
<dbReference type="Proteomes" id="UP000305067">
    <property type="component" value="Unassembled WGS sequence"/>
</dbReference>
<dbReference type="InterPro" id="IPR000719">
    <property type="entry name" value="Prot_kinase_dom"/>
</dbReference>
<gene>
    <name evidence="11" type="ORF">BDV98DRAFT_380610</name>
</gene>
<feature type="region of interest" description="Disordered" evidence="9">
    <location>
        <begin position="254"/>
        <end position="289"/>
    </location>
</feature>
<evidence type="ECO:0000259" key="10">
    <source>
        <dbReference type="PROSITE" id="PS50011"/>
    </source>
</evidence>
<dbReference type="GO" id="GO:0005634">
    <property type="term" value="C:nucleus"/>
    <property type="evidence" value="ECO:0007669"/>
    <property type="project" value="TreeGrafter"/>
</dbReference>
<dbReference type="STRING" id="1884261.A0A5C3QPJ8"/>
<evidence type="ECO:0000313" key="11">
    <source>
        <dbReference type="EMBL" id="TFL03298.1"/>
    </source>
</evidence>
<keyword evidence="5 11" id="KW-0418">Kinase</keyword>
<dbReference type="AlphaFoldDB" id="A0A5C3QPJ8"/>
<dbReference type="PANTHER" id="PTHR47634:SF9">
    <property type="entry name" value="PROTEIN KINASE DOMAIN-CONTAINING PROTEIN-RELATED"/>
    <property type="match status" value="1"/>
</dbReference>
<evidence type="ECO:0000256" key="3">
    <source>
        <dbReference type="ARBA" id="ARBA00022679"/>
    </source>
</evidence>
<keyword evidence="12" id="KW-1185">Reference proteome</keyword>
<evidence type="ECO:0000256" key="5">
    <source>
        <dbReference type="ARBA" id="ARBA00022777"/>
    </source>
</evidence>
<proteinExistence type="predicted"/>
<feature type="domain" description="Protein kinase" evidence="10">
    <location>
        <begin position="66"/>
        <end position="331"/>
    </location>
</feature>
<name>A0A5C3QPJ8_9AGAR</name>
<dbReference type="PROSITE" id="PS50011">
    <property type="entry name" value="PROTEIN_KINASE_DOM"/>
    <property type="match status" value="1"/>
</dbReference>
<dbReference type="GO" id="GO:0005524">
    <property type="term" value="F:ATP binding"/>
    <property type="evidence" value="ECO:0007669"/>
    <property type="project" value="UniProtKB-KW"/>
</dbReference>
<evidence type="ECO:0000256" key="8">
    <source>
        <dbReference type="ARBA" id="ARBA00048679"/>
    </source>
</evidence>
<sequence length="331" mass="37626">MPISGSSATSSEVTVTEEELEYEEGGKYLARPKHGYPEEDLRPVQHPNNLGWYPVRLGEHFDGHRYIVLRKLGWGMNSNVWLARDMVEKRLVSLKILTHSRTKDQNIHSILDLNIVPKSGLEPEADEVKMLVKISEADPSHPGYKHFPQLLHKFAIESVHGSHICLVTEVLCDGSEYFQTLPLEIDDPDAMIGLDAYLPLKVVKELTRQLLRAVLYLHEACGILHGDIKHTHVLFRPKDIDRIAAKELLTNPSTIHPDVGDSPTRLTAPMSQPLPLPFPPTRRTKRKSCHEDGMDTFDWELTLVDMGHSSWTAYHYSEDIQPLAFEHLKSF</sequence>
<reference evidence="11 12" key="1">
    <citation type="journal article" date="2019" name="Nat. Ecol. Evol.">
        <title>Megaphylogeny resolves global patterns of mushroom evolution.</title>
        <authorList>
            <person name="Varga T."/>
            <person name="Krizsan K."/>
            <person name="Foldi C."/>
            <person name="Dima B."/>
            <person name="Sanchez-Garcia M."/>
            <person name="Sanchez-Ramirez S."/>
            <person name="Szollosi G.J."/>
            <person name="Szarkandi J.G."/>
            <person name="Papp V."/>
            <person name="Albert L."/>
            <person name="Andreopoulos W."/>
            <person name="Angelini C."/>
            <person name="Antonin V."/>
            <person name="Barry K.W."/>
            <person name="Bougher N.L."/>
            <person name="Buchanan P."/>
            <person name="Buyck B."/>
            <person name="Bense V."/>
            <person name="Catcheside P."/>
            <person name="Chovatia M."/>
            <person name="Cooper J."/>
            <person name="Damon W."/>
            <person name="Desjardin D."/>
            <person name="Finy P."/>
            <person name="Geml J."/>
            <person name="Haridas S."/>
            <person name="Hughes K."/>
            <person name="Justo A."/>
            <person name="Karasinski D."/>
            <person name="Kautmanova I."/>
            <person name="Kiss B."/>
            <person name="Kocsube S."/>
            <person name="Kotiranta H."/>
            <person name="LaButti K.M."/>
            <person name="Lechner B.E."/>
            <person name="Liimatainen K."/>
            <person name="Lipzen A."/>
            <person name="Lukacs Z."/>
            <person name="Mihaltcheva S."/>
            <person name="Morgado L.N."/>
            <person name="Niskanen T."/>
            <person name="Noordeloos M.E."/>
            <person name="Ohm R.A."/>
            <person name="Ortiz-Santana B."/>
            <person name="Ovrebo C."/>
            <person name="Racz N."/>
            <person name="Riley R."/>
            <person name="Savchenko A."/>
            <person name="Shiryaev A."/>
            <person name="Soop K."/>
            <person name="Spirin V."/>
            <person name="Szebenyi C."/>
            <person name="Tomsovsky M."/>
            <person name="Tulloss R.E."/>
            <person name="Uehling J."/>
            <person name="Grigoriev I.V."/>
            <person name="Vagvolgyi C."/>
            <person name="Papp T."/>
            <person name="Martin F.M."/>
            <person name="Miettinen O."/>
            <person name="Hibbett D.S."/>
            <person name="Nagy L.G."/>
        </authorList>
    </citation>
    <scope>NUCLEOTIDE SEQUENCE [LARGE SCALE GENOMIC DNA]</scope>
    <source>
        <strain evidence="11 12">CBS 309.79</strain>
    </source>
</reference>
<comment type="catalytic activity">
    <reaction evidence="8">
        <text>L-seryl-[protein] + ATP = O-phospho-L-seryl-[protein] + ADP + H(+)</text>
        <dbReference type="Rhea" id="RHEA:17989"/>
        <dbReference type="Rhea" id="RHEA-COMP:9863"/>
        <dbReference type="Rhea" id="RHEA-COMP:11604"/>
        <dbReference type="ChEBI" id="CHEBI:15378"/>
        <dbReference type="ChEBI" id="CHEBI:29999"/>
        <dbReference type="ChEBI" id="CHEBI:30616"/>
        <dbReference type="ChEBI" id="CHEBI:83421"/>
        <dbReference type="ChEBI" id="CHEBI:456216"/>
        <dbReference type="EC" id="2.7.11.1"/>
    </reaction>
</comment>
<evidence type="ECO:0000256" key="6">
    <source>
        <dbReference type="ARBA" id="ARBA00022840"/>
    </source>
</evidence>
<dbReference type="EMBL" id="ML178820">
    <property type="protein sequence ID" value="TFL03298.1"/>
    <property type="molecule type" value="Genomic_DNA"/>
</dbReference>
<keyword evidence="3" id="KW-0808">Transferase</keyword>
<evidence type="ECO:0000313" key="12">
    <source>
        <dbReference type="Proteomes" id="UP000305067"/>
    </source>
</evidence>
<keyword evidence="4" id="KW-0547">Nucleotide-binding</keyword>
<dbReference type="GO" id="GO:0004674">
    <property type="term" value="F:protein serine/threonine kinase activity"/>
    <property type="evidence" value="ECO:0007669"/>
    <property type="project" value="UniProtKB-KW"/>
</dbReference>
<evidence type="ECO:0000256" key="1">
    <source>
        <dbReference type="ARBA" id="ARBA00012513"/>
    </source>
</evidence>
<comment type="catalytic activity">
    <reaction evidence="7">
        <text>L-threonyl-[protein] + ATP = O-phospho-L-threonyl-[protein] + ADP + H(+)</text>
        <dbReference type="Rhea" id="RHEA:46608"/>
        <dbReference type="Rhea" id="RHEA-COMP:11060"/>
        <dbReference type="Rhea" id="RHEA-COMP:11605"/>
        <dbReference type="ChEBI" id="CHEBI:15378"/>
        <dbReference type="ChEBI" id="CHEBI:30013"/>
        <dbReference type="ChEBI" id="CHEBI:30616"/>
        <dbReference type="ChEBI" id="CHEBI:61977"/>
        <dbReference type="ChEBI" id="CHEBI:456216"/>
        <dbReference type="EC" id="2.7.11.1"/>
    </reaction>
</comment>
<dbReference type="Gene3D" id="1.10.510.10">
    <property type="entry name" value="Transferase(Phosphotransferase) domain 1"/>
    <property type="match status" value="1"/>
</dbReference>
<dbReference type="InterPro" id="IPR011009">
    <property type="entry name" value="Kinase-like_dom_sf"/>
</dbReference>
<keyword evidence="2" id="KW-0723">Serine/threonine-protein kinase</keyword>
<evidence type="ECO:0000256" key="9">
    <source>
        <dbReference type="SAM" id="MobiDB-lite"/>
    </source>
</evidence>
<protein>
    <recommendedName>
        <fullName evidence="1">non-specific serine/threonine protein kinase</fullName>
        <ecNumber evidence="1">2.7.11.1</ecNumber>
    </recommendedName>
</protein>
<dbReference type="InterPro" id="IPR051334">
    <property type="entry name" value="SRPK"/>
</dbReference>
<keyword evidence="6" id="KW-0067">ATP-binding</keyword>
<evidence type="ECO:0000256" key="4">
    <source>
        <dbReference type="ARBA" id="ARBA00022741"/>
    </source>
</evidence>
<accession>A0A5C3QPJ8</accession>
<dbReference type="PANTHER" id="PTHR47634">
    <property type="entry name" value="PROTEIN KINASE DOMAIN-CONTAINING PROTEIN-RELATED"/>
    <property type="match status" value="1"/>
</dbReference>
<evidence type="ECO:0000256" key="2">
    <source>
        <dbReference type="ARBA" id="ARBA00022527"/>
    </source>
</evidence>
<dbReference type="GO" id="GO:0005737">
    <property type="term" value="C:cytoplasm"/>
    <property type="evidence" value="ECO:0007669"/>
    <property type="project" value="TreeGrafter"/>
</dbReference>
<dbReference type="EC" id="2.7.11.1" evidence="1"/>
<dbReference type="SUPFAM" id="SSF56112">
    <property type="entry name" value="Protein kinase-like (PK-like)"/>
    <property type="match status" value="1"/>
</dbReference>
<dbReference type="GO" id="GO:0000245">
    <property type="term" value="P:spliceosomal complex assembly"/>
    <property type="evidence" value="ECO:0007669"/>
    <property type="project" value="TreeGrafter"/>
</dbReference>
<dbReference type="Gene3D" id="3.30.200.20">
    <property type="entry name" value="Phosphorylase Kinase, domain 1"/>
    <property type="match status" value="1"/>
</dbReference>